<organism evidence="2 3">
    <name type="scientific">Methylorubrum rhodinum</name>
    <dbReference type="NCBI Taxonomy" id="29428"/>
    <lineage>
        <taxon>Bacteria</taxon>
        <taxon>Pseudomonadati</taxon>
        <taxon>Pseudomonadota</taxon>
        <taxon>Alphaproteobacteria</taxon>
        <taxon>Hyphomicrobiales</taxon>
        <taxon>Methylobacteriaceae</taxon>
        <taxon>Methylorubrum</taxon>
    </lineage>
</organism>
<feature type="domain" description="DUF6894" evidence="1">
    <location>
        <begin position="3"/>
        <end position="67"/>
    </location>
</feature>
<gene>
    <name evidence="2" type="ORF">HNR00_001227</name>
</gene>
<keyword evidence="3" id="KW-1185">Reference proteome</keyword>
<dbReference type="Pfam" id="PF21834">
    <property type="entry name" value="DUF6894"/>
    <property type="match status" value="1"/>
</dbReference>
<evidence type="ECO:0000313" key="2">
    <source>
        <dbReference type="EMBL" id="MBB5756529.1"/>
    </source>
</evidence>
<proteinExistence type="predicted"/>
<accession>A0A840ZFK3</accession>
<dbReference type="Proteomes" id="UP000583454">
    <property type="component" value="Unassembled WGS sequence"/>
</dbReference>
<dbReference type="AlphaFoldDB" id="A0A840ZFK3"/>
<comment type="caution">
    <text evidence="2">The sequence shown here is derived from an EMBL/GenBank/DDBJ whole genome shotgun (WGS) entry which is preliminary data.</text>
</comment>
<evidence type="ECO:0000259" key="1">
    <source>
        <dbReference type="Pfam" id="PF21834"/>
    </source>
</evidence>
<sequence>MARYRFHATNGSACVFDAVGRDVRRLDRLTRRAAERVMGSLEDQEDWAQWRVSVHDSGGQRVLVQPFMPRADAATQAA</sequence>
<reference evidence="2 3" key="1">
    <citation type="submission" date="2020-08" db="EMBL/GenBank/DDBJ databases">
        <title>Genomic Encyclopedia of Type Strains, Phase IV (KMG-IV): sequencing the most valuable type-strain genomes for metagenomic binning, comparative biology and taxonomic classification.</title>
        <authorList>
            <person name="Goeker M."/>
        </authorList>
    </citation>
    <scope>NUCLEOTIDE SEQUENCE [LARGE SCALE GENOMIC DNA]</scope>
    <source>
        <strain evidence="2 3">DSM 2163</strain>
    </source>
</reference>
<dbReference type="EMBL" id="JACHOP010000003">
    <property type="protein sequence ID" value="MBB5756529.1"/>
    <property type="molecule type" value="Genomic_DNA"/>
</dbReference>
<protein>
    <recommendedName>
        <fullName evidence="1">DUF6894 domain-containing protein</fullName>
    </recommendedName>
</protein>
<dbReference type="RefSeq" id="WP_183566426.1">
    <property type="nucleotide sequence ID" value="NZ_JACHOP010000003.1"/>
</dbReference>
<name>A0A840ZFK3_9HYPH</name>
<evidence type="ECO:0000313" key="3">
    <source>
        <dbReference type="Proteomes" id="UP000583454"/>
    </source>
</evidence>
<dbReference type="InterPro" id="IPR054189">
    <property type="entry name" value="DUF6894"/>
</dbReference>